<name>A0ABT3GA42_9BACT</name>
<dbReference type="InterPro" id="IPR013783">
    <property type="entry name" value="Ig-like_fold"/>
</dbReference>
<keyword evidence="2" id="KW-1015">Disulfide bond</keyword>
<evidence type="ECO:0000313" key="5">
    <source>
        <dbReference type="Proteomes" id="UP001165653"/>
    </source>
</evidence>
<dbReference type="InterPro" id="IPR024655">
    <property type="entry name" value="Asl1_glyco_hydro_catalytic"/>
</dbReference>
<dbReference type="Gene3D" id="2.60.40.10">
    <property type="entry name" value="Immunoglobulins"/>
    <property type="match status" value="1"/>
</dbReference>
<accession>A0ABT3GA42</accession>
<dbReference type="Gene3D" id="3.20.20.80">
    <property type="entry name" value="Glycosidases"/>
    <property type="match status" value="1"/>
</dbReference>
<evidence type="ECO:0000256" key="2">
    <source>
        <dbReference type="ARBA" id="ARBA00023157"/>
    </source>
</evidence>
<reference evidence="4" key="1">
    <citation type="submission" date="2022-10" db="EMBL/GenBank/DDBJ databases">
        <title>Luteolibacter sp. GHJ8, whole genome shotgun sequencing project.</title>
        <authorList>
            <person name="Zhao G."/>
            <person name="Shen L."/>
        </authorList>
    </citation>
    <scope>NUCLEOTIDE SEQUENCE</scope>
    <source>
        <strain evidence="4">GHJ8</strain>
    </source>
</reference>
<dbReference type="SUPFAM" id="SSF49313">
    <property type="entry name" value="Cadherin-like"/>
    <property type="match status" value="1"/>
</dbReference>
<evidence type="ECO:0000259" key="3">
    <source>
        <dbReference type="SMART" id="SM00560"/>
    </source>
</evidence>
<dbReference type="Pfam" id="PF11790">
    <property type="entry name" value="Glyco_hydro_cc"/>
    <property type="match status" value="1"/>
</dbReference>
<dbReference type="InterPro" id="IPR015919">
    <property type="entry name" value="Cadherin-like_sf"/>
</dbReference>
<dbReference type="InterPro" id="IPR017853">
    <property type="entry name" value="GH"/>
</dbReference>
<dbReference type="SUPFAM" id="SSF51445">
    <property type="entry name" value="(Trans)glycosidases"/>
    <property type="match status" value="1"/>
</dbReference>
<dbReference type="Pfam" id="PF13385">
    <property type="entry name" value="Laminin_G_3"/>
    <property type="match status" value="3"/>
</dbReference>
<evidence type="ECO:0000313" key="4">
    <source>
        <dbReference type="EMBL" id="MCW1916665.1"/>
    </source>
</evidence>
<dbReference type="SUPFAM" id="SSF49899">
    <property type="entry name" value="Concanavalin A-like lectins/glucanases"/>
    <property type="match status" value="3"/>
</dbReference>
<evidence type="ECO:0000256" key="1">
    <source>
        <dbReference type="ARBA" id="ARBA00022729"/>
    </source>
</evidence>
<dbReference type="Gene3D" id="2.60.20.10">
    <property type="entry name" value="Crystallins"/>
    <property type="match status" value="1"/>
</dbReference>
<feature type="domain" description="LamG-like jellyroll fold" evidence="3">
    <location>
        <begin position="811"/>
        <end position="943"/>
    </location>
</feature>
<comment type="caution">
    <text evidence="4">The sequence shown here is derived from an EMBL/GenBank/DDBJ whole genome shotgun (WGS) entry which is preliminary data.</text>
</comment>
<protein>
    <submittedName>
        <fullName evidence="4">Glycosyl hydrolase</fullName>
    </submittedName>
</protein>
<dbReference type="InterPro" id="IPR013320">
    <property type="entry name" value="ConA-like_dom_sf"/>
</dbReference>
<dbReference type="Proteomes" id="UP001165653">
    <property type="component" value="Unassembled WGS sequence"/>
</dbReference>
<keyword evidence="4" id="KW-0378">Hydrolase</keyword>
<gene>
    <name evidence="4" type="ORF">OJ996_23970</name>
</gene>
<dbReference type="Gene3D" id="2.60.120.200">
    <property type="match status" value="3"/>
</dbReference>
<dbReference type="GO" id="GO:0016787">
    <property type="term" value="F:hydrolase activity"/>
    <property type="evidence" value="ECO:0007669"/>
    <property type="project" value="UniProtKB-KW"/>
</dbReference>
<proteinExistence type="predicted"/>
<organism evidence="4 5">
    <name type="scientific">Luteolibacter rhizosphaerae</name>
    <dbReference type="NCBI Taxonomy" id="2989719"/>
    <lineage>
        <taxon>Bacteria</taxon>
        <taxon>Pseudomonadati</taxon>
        <taxon>Verrucomicrobiota</taxon>
        <taxon>Verrucomicrobiia</taxon>
        <taxon>Verrucomicrobiales</taxon>
        <taxon>Verrucomicrobiaceae</taxon>
        <taxon>Luteolibacter</taxon>
    </lineage>
</organism>
<dbReference type="RefSeq" id="WP_264516249.1">
    <property type="nucleotide sequence ID" value="NZ_JAPDDR010000017.1"/>
</dbReference>
<dbReference type="PANTHER" id="PTHR42535">
    <property type="entry name" value="OOKINETE PROTEIN, PUTATIVE-RELATED"/>
    <property type="match status" value="1"/>
</dbReference>
<dbReference type="EMBL" id="JAPDDR010000017">
    <property type="protein sequence ID" value="MCW1916665.1"/>
    <property type="molecule type" value="Genomic_DNA"/>
</dbReference>
<dbReference type="SMART" id="SM00560">
    <property type="entry name" value="LamGL"/>
    <property type="match status" value="2"/>
</dbReference>
<dbReference type="Pfam" id="PF05345">
    <property type="entry name" value="He_PIG"/>
    <property type="match status" value="2"/>
</dbReference>
<keyword evidence="1" id="KW-0732">Signal</keyword>
<keyword evidence="5" id="KW-1185">Reference proteome</keyword>
<dbReference type="PANTHER" id="PTHR42535:SF2">
    <property type="entry name" value="CHROMOSOME UNDETERMINED SCAFFOLD_146, WHOLE GENOME SHOTGUN SEQUENCE"/>
    <property type="match status" value="1"/>
</dbReference>
<dbReference type="InterPro" id="IPR006558">
    <property type="entry name" value="LamG-like"/>
</dbReference>
<sequence>MGLLHCVLILLCLLTLFARGQTLVLNNEVHRADTLAANTVATLSGKSELHINGGGDPIPGCTIHLNSENSFLFLHQLLPSSVAATYLSRVRVNGAAAVLDTNVRVVEHVAGTVLIPQPSSYLPLQVFTGTHLTGTSKKLGSYTAYNTTTLGPFADNIRSFILKRGYTATFAQNENGTGSSVNYVAQDGDLEVSFMPAALDRTVSFIRVFPWRWTGKKGSCDVGPVSLKANWNYNWNISSNSTLDWEYVAIKQQPNWPGLDQDWKWRGVNHLSGYNEPDNSVEDAYQNLTPAGSAVNAAARWPDLLSTGLRVGAPAVTDGGTGWLNTFMNEANSLGHRVDYVPVHYYRSYWNKTDPAGAATQMYNFLKSIYDATGKPVWVTEFNNGANWTDNAHDPDVTQNRNAIEAMINMMDNTPWIERYAIYSRVEWFRQTHYDDGSITPMGAMYRDHVAPIAYQQVVPNNSPSAAADYLFDGNVRDSRNGNNPVVYGSPTMVPGKHGTALSFDGTDDFLRLPNRLGDSTDFSSAAWVKWGGGANWQRIFDFGTGTNAYLFLSPKAGSNVLRFTIKNGGAEQQLNHSAALPVNVWTHVAVTLTGNTGKLFVNGALVATNTAMDINPDAIGTNSNFIGDSQFAADPMFNGQLDDLRFYTNALSDAQVATLAASTPAQFSADLLNKPSAPKYQPYVASIAADLSGGSVTFSKLGGPAWLAVAPDGSLTGVPGLNDGGINTFLVSATTPAGTVQTATVQVEVTEAAGLSSRYAFNGTPLSLTGPAHGIASGSPAYVAGTRGQAIDLDGTDDLVTLPAGVASHDEITIATWVNWDGGGNWQRIFDFGNGTEEYFFLCPKSASNRMLLLIRRNGVETSVDAGPLATGQWVHLAATLGGGNLRLFVNGSQVSTTATTMKLSDINPAMNYIGDSQYAADPLFNGRLDEFLIFNRILTGTQIGALVTAQAPTFTSDTISKPNAAIGTAYEQTLSGNASDPNGAATLVFSKVGGPAWLTVAANGRLSGVPSAADAGLSRFIVRVTDSSGLADDAVLNINTPGPADLIAHHQFNNSPADSAGGTTATNFGSPVYADGLFERGIRLDGTDDYVRLRNTVVNGLTDITIAARVFWDGGNNWQRIFDFGNNTTQYMVLTPKSGANTLRFTITVTGNAAGSEQILEAPPLPVGEWSHVAVTLSGDIGTLYVNGAVADTRPILLNPADFSPSLNYIGKSQWPDPYFAGIVDDFRIYNRSLSGSEVRSLAIPLPAVVVPDPSFEAWAQAISFPEGENAADSDPDRDGAPNLLEYLQGSDPLAAGDGKLPGLIIKSGTELGGSTDPAKRYLTLSSRVKKFRPGVSLIPEGAETLADLASPAAASRMTQSGTPVSDGEYETITWFYNVAVEDGARGFVRLRVTK</sequence>
<feature type="domain" description="LamG-like jellyroll fold" evidence="3">
    <location>
        <begin position="521"/>
        <end position="655"/>
    </location>
</feature>